<dbReference type="PATRIC" id="fig|741277.3.peg.3428"/>
<organism evidence="1 2">
    <name type="scientific">Fischerella thermalis JSC-11</name>
    <dbReference type="NCBI Taxonomy" id="741277"/>
    <lineage>
        <taxon>Bacteria</taxon>
        <taxon>Bacillati</taxon>
        <taxon>Cyanobacteriota</taxon>
        <taxon>Cyanophyceae</taxon>
        <taxon>Nostocales</taxon>
        <taxon>Hapalosiphonaceae</taxon>
        <taxon>Fischerella</taxon>
    </lineage>
</organism>
<dbReference type="EMBL" id="AGIZ01000013">
    <property type="protein sequence ID" value="EHC09780.1"/>
    <property type="molecule type" value="Genomic_DNA"/>
</dbReference>
<dbReference type="RefSeq" id="WP_009459312.1">
    <property type="nucleotide sequence ID" value="NZ_AGIZ01000013.1"/>
</dbReference>
<reference evidence="1 2" key="1">
    <citation type="submission" date="2011-09" db="EMBL/GenBank/DDBJ databases">
        <title>The draft genome of Fischerella sp. JSC-11.</title>
        <authorList>
            <consortium name="US DOE Joint Genome Institute (JGI-PGF)"/>
            <person name="Lucas S."/>
            <person name="Han J."/>
            <person name="Lapidus A."/>
            <person name="Cheng J.-F."/>
            <person name="Goodwin L."/>
            <person name="Pitluck S."/>
            <person name="Peters L."/>
            <person name="Land M.L."/>
            <person name="Hauser L."/>
            <person name="Sarkisova S."/>
            <person name="Bryant D.A."/>
            <person name="Brown I."/>
            <person name="Woyke T.J."/>
        </authorList>
    </citation>
    <scope>NUCLEOTIDE SEQUENCE [LARGE SCALE GENOMIC DNA]</scope>
    <source>
        <strain evidence="1 2">JSC-11</strain>
    </source>
</reference>
<accession>G6FYK3</accession>
<protein>
    <submittedName>
        <fullName evidence="1">Uncharacterized protein</fullName>
    </submittedName>
</protein>
<dbReference type="Proteomes" id="UP000004344">
    <property type="component" value="Unassembled WGS sequence"/>
</dbReference>
<dbReference type="GeneID" id="35796887"/>
<sequence>MHPEKLPRWLLGAYHHLKKIKIETVNCLKCMNTKLLATVIVLASSSLAVSVKAQQPETQVPTKLSSQVLNACVQKLGLCS</sequence>
<evidence type="ECO:0000313" key="1">
    <source>
        <dbReference type="EMBL" id="EHC09780.1"/>
    </source>
</evidence>
<gene>
    <name evidence="1" type="ORF">FJSC11DRAFT_3952</name>
</gene>
<name>G6FYK3_9CYAN</name>
<dbReference type="AlphaFoldDB" id="G6FYK3"/>
<keyword evidence="2" id="KW-1185">Reference proteome</keyword>
<evidence type="ECO:0000313" key="2">
    <source>
        <dbReference type="Proteomes" id="UP000004344"/>
    </source>
</evidence>
<proteinExistence type="predicted"/>
<comment type="caution">
    <text evidence="1">The sequence shown here is derived from an EMBL/GenBank/DDBJ whole genome shotgun (WGS) entry which is preliminary data.</text>
</comment>